<dbReference type="Proteomes" id="UP000036681">
    <property type="component" value="Unplaced"/>
</dbReference>
<organism evidence="1 2">
    <name type="scientific">Ascaris lumbricoides</name>
    <name type="common">Giant roundworm</name>
    <dbReference type="NCBI Taxonomy" id="6252"/>
    <lineage>
        <taxon>Eukaryota</taxon>
        <taxon>Metazoa</taxon>
        <taxon>Ecdysozoa</taxon>
        <taxon>Nematoda</taxon>
        <taxon>Chromadorea</taxon>
        <taxon>Rhabditida</taxon>
        <taxon>Spirurina</taxon>
        <taxon>Ascaridomorpha</taxon>
        <taxon>Ascaridoidea</taxon>
        <taxon>Ascarididae</taxon>
        <taxon>Ascaris</taxon>
    </lineage>
</organism>
<name>A0A0M3IXC0_ASCLU</name>
<accession>A0A0M3IXC0</accession>
<proteinExistence type="predicted"/>
<dbReference type="AlphaFoldDB" id="A0A0M3IXC0"/>
<protein>
    <submittedName>
        <fullName evidence="2">Uncharacterized protein</fullName>
    </submittedName>
</protein>
<evidence type="ECO:0000313" key="1">
    <source>
        <dbReference type="Proteomes" id="UP000036681"/>
    </source>
</evidence>
<dbReference type="WBParaSite" id="ALUE_0002339801-mRNA-1">
    <property type="protein sequence ID" value="ALUE_0002339801-mRNA-1"/>
    <property type="gene ID" value="ALUE_0002339801"/>
</dbReference>
<reference evidence="2" key="1">
    <citation type="submission" date="2017-02" db="UniProtKB">
        <authorList>
            <consortium name="WormBaseParasite"/>
        </authorList>
    </citation>
    <scope>IDENTIFICATION</scope>
</reference>
<keyword evidence="1" id="KW-1185">Reference proteome</keyword>
<evidence type="ECO:0000313" key="2">
    <source>
        <dbReference type="WBParaSite" id="ALUE_0002339801-mRNA-1"/>
    </source>
</evidence>
<sequence length="83" mass="9188">MDQKDIHANLHFRRYSAVVNEQSNETSPVTDGDVTPKRLFNDRVPRGYSLIRSTIAAIVAKCVAASQLTSSLHRGVNCVCLML</sequence>